<keyword evidence="1" id="KW-1133">Transmembrane helix</keyword>
<gene>
    <name evidence="3" type="ORF">CONPUDRAFT_118516</name>
</gene>
<dbReference type="KEGG" id="cput:CONPUDRAFT_118516"/>
<dbReference type="InterPro" id="IPR039960">
    <property type="entry name" value="MCP1"/>
</dbReference>
<dbReference type="RefSeq" id="XP_007765030.1">
    <property type="nucleotide sequence ID" value="XM_007766840.1"/>
</dbReference>
<dbReference type="OMA" id="WPWRSWL"/>
<dbReference type="EMBL" id="JH711574">
    <property type="protein sequence ID" value="EIW85589.1"/>
    <property type="molecule type" value="Genomic_DNA"/>
</dbReference>
<feature type="transmembrane region" description="Helical" evidence="1">
    <location>
        <begin position="155"/>
        <end position="173"/>
    </location>
</feature>
<sequence length="239" mass="26202">MSDEKEPKGFRTKMMSVLTKLAHGSAPFLSVFLLVHLSAPISANVGGSHAASNMMLLGREYYQTELGEKALWVAPLAIHVLSASVKRLIAPTRLRPLRSALTVSAWSALIFYPVHVALHRLIPEDVTMPIGAVGPSELDWEFVKTGLARFPIQNWALYAGLIASIATHWMEGVNILRATYMRGMQGLGPRGRKVAAAAVALPVLTGLWFVSKEPLLAFGSLMERYEAVFLKVPLFQVKL</sequence>
<name>A0A5M3N2H9_CONPW</name>
<feature type="transmembrane region" description="Helical" evidence="1">
    <location>
        <begin position="101"/>
        <end position="122"/>
    </location>
</feature>
<keyword evidence="1" id="KW-0812">Transmembrane</keyword>
<dbReference type="InterPro" id="IPR034804">
    <property type="entry name" value="SQR/QFR_C/D"/>
</dbReference>
<dbReference type="Pfam" id="PF07950">
    <property type="entry name" value="MCP1_TM"/>
    <property type="match status" value="1"/>
</dbReference>
<feature type="domain" description="Mitochondrial adapter protein MCP1 transmembrane" evidence="2">
    <location>
        <begin position="111"/>
        <end position="174"/>
    </location>
</feature>
<comment type="caution">
    <text evidence="3">The sequence shown here is derived from an EMBL/GenBank/DDBJ whole genome shotgun (WGS) entry which is preliminary data.</text>
</comment>
<dbReference type="InterPro" id="IPR012472">
    <property type="entry name" value="MCP1_TM"/>
</dbReference>
<reference evidence="4" key="1">
    <citation type="journal article" date="2012" name="Science">
        <title>The Paleozoic origin of enzymatic lignin decomposition reconstructed from 31 fungal genomes.</title>
        <authorList>
            <person name="Floudas D."/>
            <person name="Binder M."/>
            <person name="Riley R."/>
            <person name="Barry K."/>
            <person name="Blanchette R.A."/>
            <person name="Henrissat B."/>
            <person name="Martinez A.T."/>
            <person name="Otillar R."/>
            <person name="Spatafora J.W."/>
            <person name="Yadav J.S."/>
            <person name="Aerts A."/>
            <person name="Benoit I."/>
            <person name="Boyd A."/>
            <person name="Carlson A."/>
            <person name="Copeland A."/>
            <person name="Coutinho P.M."/>
            <person name="de Vries R.P."/>
            <person name="Ferreira P."/>
            <person name="Findley K."/>
            <person name="Foster B."/>
            <person name="Gaskell J."/>
            <person name="Glotzer D."/>
            <person name="Gorecki P."/>
            <person name="Heitman J."/>
            <person name="Hesse C."/>
            <person name="Hori C."/>
            <person name="Igarashi K."/>
            <person name="Jurgens J.A."/>
            <person name="Kallen N."/>
            <person name="Kersten P."/>
            <person name="Kohler A."/>
            <person name="Kuees U."/>
            <person name="Kumar T.K.A."/>
            <person name="Kuo A."/>
            <person name="LaButti K."/>
            <person name="Larrondo L.F."/>
            <person name="Lindquist E."/>
            <person name="Ling A."/>
            <person name="Lombard V."/>
            <person name="Lucas S."/>
            <person name="Lundell T."/>
            <person name="Martin R."/>
            <person name="McLaughlin D.J."/>
            <person name="Morgenstern I."/>
            <person name="Morin E."/>
            <person name="Murat C."/>
            <person name="Nagy L.G."/>
            <person name="Nolan M."/>
            <person name="Ohm R.A."/>
            <person name="Patyshakuliyeva A."/>
            <person name="Rokas A."/>
            <person name="Ruiz-Duenas F.J."/>
            <person name="Sabat G."/>
            <person name="Salamov A."/>
            <person name="Samejima M."/>
            <person name="Schmutz J."/>
            <person name="Slot J.C."/>
            <person name="St John F."/>
            <person name="Stenlid J."/>
            <person name="Sun H."/>
            <person name="Sun S."/>
            <person name="Syed K."/>
            <person name="Tsang A."/>
            <person name="Wiebenga A."/>
            <person name="Young D."/>
            <person name="Pisabarro A."/>
            <person name="Eastwood D.C."/>
            <person name="Martin F."/>
            <person name="Cullen D."/>
            <person name="Grigoriev I.V."/>
            <person name="Hibbett D.S."/>
        </authorList>
    </citation>
    <scope>NUCLEOTIDE SEQUENCE [LARGE SCALE GENOMIC DNA]</scope>
    <source>
        <strain evidence="4">RWD-64-598 SS2</strain>
    </source>
</reference>
<organism evidence="3 4">
    <name type="scientific">Coniophora puteana (strain RWD-64-598)</name>
    <name type="common">Brown rot fungus</name>
    <dbReference type="NCBI Taxonomy" id="741705"/>
    <lineage>
        <taxon>Eukaryota</taxon>
        <taxon>Fungi</taxon>
        <taxon>Dikarya</taxon>
        <taxon>Basidiomycota</taxon>
        <taxon>Agaricomycotina</taxon>
        <taxon>Agaricomycetes</taxon>
        <taxon>Agaricomycetidae</taxon>
        <taxon>Boletales</taxon>
        <taxon>Coniophorineae</taxon>
        <taxon>Coniophoraceae</taxon>
        <taxon>Coniophora</taxon>
    </lineage>
</organism>
<dbReference type="GO" id="GO:0055088">
    <property type="term" value="P:lipid homeostasis"/>
    <property type="evidence" value="ECO:0007669"/>
    <property type="project" value="InterPro"/>
</dbReference>
<dbReference type="PANTHER" id="PTHR38409">
    <property type="entry name" value="MDM10-COMPLEMENTING PROTEIN 1"/>
    <property type="match status" value="1"/>
</dbReference>
<dbReference type="SUPFAM" id="SSF81343">
    <property type="entry name" value="Fumarate reductase respiratory complex transmembrane subunits"/>
    <property type="match status" value="1"/>
</dbReference>
<keyword evidence="4" id="KW-1185">Reference proteome</keyword>
<evidence type="ECO:0000313" key="3">
    <source>
        <dbReference type="EMBL" id="EIW85589.1"/>
    </source>
</evidence>
<evidence type="ECO:0000256" key="1">
    <source>
        <dbReference type="SAM" id="Phobius"/>
    </source>
</evidence>
<dbReference type="Proteomes" id="UP000053558">
    <property type="component" value="Unassembled WGS sequence"/>
</dbReference>
<proteinExistence type="predicted"/>
<accession>A0A5M3N2H9</accession>
<protein>
    <recommendedName>
        <fullName evidence="2">Mitochondrial adapter protein MCP1 transmembrane domain-containing protein</fullName>
    </recommendedName>
</protein>
<dbReference type="GeneID" id="19199396"/>
<dbReference type="AlphaFoldDB" id="A0A5M3N2H9"/>
<dbReference type="PANTHER" id="PTHR38409:SF1">
    <property type="entry name" value="MITOCHONDRIAL ADAPTER PROTEIN MCP1"/>
    <property type="match status" value="1"/>
</dbReference>
<feature type="transmembrane region" description="Helical" evidence="1">
    <location>
        <begin position="70"/>
        <end position="89"/>
    </location>
</feature>
<feature type="transmembrane region" description="Helical" evidence="1">
    <location>
        <begin position="194"/>
        <end position="211"/>
    </location>
</feature>
<dbReference type="OrthoDB" id="10259513at2759"/>
<dbReference type="GO" id="GO:0016020">
    <property type="term" value="C:membrane"/>
    <property type="evidence" value="ECO:0007669"/>
    <property type="project" value="InterPro"/>
</dbReference>
<evidence type="ECO:0000259" key="2">
    <source>
        <dbReference type="Pfam" id="PF07950"/>
    </source>
</evidence>
<keyword evidence="1" id="KW-0472">Membrane</keyword>
<evidence type="ECO:0000313" key="4">
    <source>
        <dbReference type="Proteomes" id="UP000053558"/>
    </source>
</evidence>